<dbReference type="EMBL" id="LDYI01000116">
    <property type="protein sequence ID" value="KPO09505.1"/>
    <property type="molecule type" value="Genomic_DNA"/>
</dbReference>
<organism evidence="7 8">
    <name type="scientific">Escherichia coli</name>
    <dbReference type="NCBI Taxonomy" id="562"/>
    <lineage>
        <taxon>Bacteria</taxon>
        <taxon>Pseudomonadati</taxon>
        <taxon>Pseudomonadota</taxon>
        <taxon>Gammaproteobacteria</taxon>
        <taxon>Enterobacterales</taxon>
        <taxon>Enterobacteriaceae</taxon>
        <taxon>Escherichia</taxon>
    </lineage>
</organism>
<keyword evidence="4" id="KW-0949">S-adenosyl-L-methionine</keyword>
<dbReference type="GO" id="GO:0032259">
    <property type="term" value="P:methylation"/>
    <property type="evidence" value="ECO:0007669"/>
    <property type="project" value="UniProtKB-KW"/>
</dbReference>
<dbReference type="SUPFAM" id="SSF53335">
    <property type="entry name" value="S-adenosyl-L-methionine-dependent methyltransferases"/>
    <property type="match status" value="1"/>
</dbReference>
<name>A0A0P7LI35_ECOLX</name>
<evidence type="ECO:0000313" key="8">
    <source>
        <dbReference type="Proteomes" id="UP000050556"/>
    </source>
</evidence>
<dbReference type="Pfam" id="PF00145">
    <property type="entry name" value="DNA_methylase"/>
    <property type="match status" value="1"/>
</dbReference>
<dbReference type="InterPro" id="IPR029063">
    <property type="entry name" value="SAM-dependent_MTases_sf"/>
</dbReference>
<dbReference type="GO" id="GO:0009307">
    <property type="term" value="P:DNA restriction-modification system"/>
    <property type="evidence" value="ECO:0007669"/>
    <property type="project" value="UniProtKB-KW"/>
</dbReference>
<dbReference type="PANTHER" id="PTHR10629">
    <property type="entry name" value="CYTOSINE-SPECIFIC METHYLTRANSFERASE"/>
    <property type="match status" value="1"/>
</dbReference>
<keyword evidence="3 7" id="KW-0808">Transferase</keyword>
<dbReference type="PATRIC" id="fig|562.7813.peg.3353"/>
<evidence type="ECO:0000256" key="4">
    <source>
        <dbReference type="ARBA" id="ARBA00022691"/>
    </source>
</evidence>
<evidence type="ECO:0000256" key="3">
    <source>
        <dbReference type="ARBA" id="ARBA00022679"/>
    </source>
</evidence>
<dbReference type="GO" id="GO:0003886">
    <property type="term" value="F:DNA (cytosine-5-)-methyltransferase activity"/>
    <property type="evidence" value="ECO:0007669"/>
    <property type="project" value="UniProtKB-EC"/>
</dbReference>
<accession>A0A0P7LI35</accession>
<sequence length="645" mass="69755">MREIIVDNFAGGGGASTGIELAIGRSVDIAINHDENAIAMHKTNHPDTLHYCESVFDVDPSAATSGKPVGLAWFSPDCRHFSKAKGAKPVKKEIRGLAWIVLRWALAVRPRVMMLENVEEFKTWGPLLDEELRPDPERAGETFEAFVGMLSTGIAANHPALAEVCEFLAIEPHGQQAQQLIAGLGYEVDYRELRACDYGAPTIRKRFFMVMRCDGRKIHWPEATHGDPKSLEVQSGKLAPWRTAAECIDWNIPARSIFDRKKPLAENTLKRIARGIQRFVIESASPFIVKCNHTTTKGGYDCFRGQSLLEPLQTITKKHGYALAVPHLTKFRTGATGQPVTEPVPTVTAGTSARPGGNGHALGVVEAALTPFLAGNGGSEYQAKPRPLDKPAHTILKQSRACVVAPVIARQFGASVGHRADEPSATITAGGGGKSQLVTPTLIQMGYGERPGQEPRVLQLNNPLGTVTAGGNKFATVSAFLAKHYGGNYTGPGVGMDEPAHSVTTVDHHAVVASHLVKLRGTCRDGQTMDTPMPTITAGGQHVGEVRTFLETYCGDSEDEWLVTIEGVKYQIVDIGMRMLQPHELYKAQGFPDGYVIDQDYRGNRYAKDKQVARCGNAVPPPFARALVEANLPELCANQKAGAAA</sequence>
<evidence type="ECO:0000256" key="5">
    <source>
        <dbReference type="ARBA" id="ARBA00022747"/>
    </source>
</evidence>
<comment type="caution">
    <text evidence="7">The sequence shown here is derived from an EMBL/GenBank/DDBJ whole genome shotgun (WGS) entry which is preliminary data.</text>
</comment>
<keyword evidence="5" id="KW-0680">Restriction system</keyword>
<dbReference type="EC" id="2.1.1.37" evidence="1"/>
<evidence type="ECO:0000256" key="6">
    <source>
        <dbReference type="ARBA" id="ARBA00047422"/>
    </source>
</evidence>
<dbReference type="GO" id="GO:0003677">
    <property type="term" value="F:DNA binding"/>
    <property type="evidence" value="ECO:0007669"/>
    <property type="project" value="TreeGrafter"/>
</dbReference>
<dbReference type="InterPro" id="IPR050390">
    <property type="entry name" value="C5-Methyltransferase"/>
</dbReference>
<evidence type="ECO:0000256" key="2">
    <source>
        <dbReference type="ARBA" id="ARBA00022603"/>
    </source>
</evidence>
<dbReference type="Proteomes" id="UP000050556">
    <property type="component" value="Unassembled WGS sequence"/>
</dbReference>
<dbReference type="RefSeq" id="WP_001515601.1">
    <property type="nucleotide sequence ID" value="NZ_BFPB01000162.1"/>
</dbReference>
<protein>
    <recommendedName>
        <fullName evidence="1">DNA (cytosine-5-)-methyltransferase</fullName>
        <ecNumber evidence="1">2.1.1.37</ecNumber>
    </recommendedName>
</protein>
<evidence type="ECO:0000256" key="1">
    <source>
        <dbReference type="ARBA" id="ARBA00011975"/>
    </source>
</evidence>
<comment type="catalytic activity">
    <reaction evidence="6">
        <text>a 2'-deoxycytidine in DNA + S-adenosyl-L-methionine = a 5-methyl-2'-deoxycytidine in DNA + S-adenosyl-L-homocysteine + H(+)</text>
        <dbReference type="Rhea" id="RHEA:13681"/>
        <dbReference type="Rhea" id="RHEA-COMP:11369"/>
        <dbReference type="Rhea" id="RHEA-COMP:11370"/>
        <dbReference type="ChEBI" id="CHEBI:15378"/>
        <dbReference type="ChEBI" id="CHEBI:57856"/>
        <dbReference type="ChEBI" id="CHEBI:59789"/>
        <dbReference type="ChEBI" id="CHEBI:85452"/>
        <dbReference type="ChEBI" id="CHEBI:85454"/>
        <dbReference type="EC" id="2.1.1.37"/>
    </reaction>
</comment>
<dbReference type="Gene3D" id="3.90.120.10">
    <property type="entry name" value="DNA Methylase, subunit A, domain 2"/>
    <property type="match status" value="1"/>
</dbReference>
<proteinExistence type="predicted"/>
<dbReference type="Gene3D" id="3.40.50.150">
    <property type="entry name" value="Vaccinia Virus protein VP39"/>
    <property type="match status" value="1"/>
</dbReference>
<dbReference type="GO" id="GO:0044027">
    <property type="term" value="P:negative regulation of gene expression via chromosomal CpG island methylation"/>
    <property type="evidence" value="ECO:0007669"/>
    <property type="project" value="TreeGrafter"/>
</dbReference>
<keyword evidence="2 7" id="KW-0489">Methyltransferase</keyword>
<gene>
    <name evidence="7" type="ORF">ACU57_17215</name>
</gene>
<dbReference type="AlphaFoldDB" id="A0A0P7LI35"/>
<reference evidence="7 8" key="1">
    <citation type="journal article" date="2015" name="Front. Microbiol.">
        <title>Genetic determinants of heat resistance in Escherichia coli.</title>
        <authorList>
            <person name="Mercer R.G."/>
            <person name="Zheng J."/>
            <person name="Garcia-Hernandez R."/>
            <person name="Ruan L."/>
            <person name="Ganzle M.G."/>
            <person name="McMullen L.M."/>
        </authorList>
    </citation>
    <scope>NUCLEOTIDE SEQUENCE [LARGE SCALE GENOMIC DNA]</scope>
    <source>
        <strain evidence="7 8">AW1.3</strain>
    </source>
</reference>
<dbReference type="PANTHER" id="PTHR10629:SF52">
    <property type="entry name" value="DNA (CYTOSINE-5)-METHYLTRANSFERASE 1"/>
    <property type="match status" value="1"/>
</dbReference>
<dbReference type="InterPro" id="IPR001525">
    <property type="entry name" value="C5_MeTfrase"/>
</dbReference>
<evidence type="ECO:0000313" key="7">
    <source>
        <dbReference type="EMBL" id="KPO09505.1"/>
    </source>
</evidence>